<accession>A0A7X6DS69</accession>
<dbReference type="Proteomes" id="UP000534783">
    <property type="component" value="Unassembled WGS sequence"/>
</dbReference>
<keyword evidence="2" id="KW-1185">Reference proteome</keyword>
<protein>
    <submittedName>
        <fullName evidence="1">Uncharacterized protein</fullName>
    </submittedName>
</protein>
<name>A0A7X6DS69_9BACT</name>
<dbReference type="RefSeq" id="WP_168061944.1">
    <property type="nucleotide sequence ID" value="NZ_VTOW01000003.1"/>
</dbReference>
<comment type="caution">
    <text evidence="1">The sequence shown here is derived from an EMBL/GenBank/DDBJ whole genome shotgun (WGS) entry which is preliminary data.</text>
</comment>
<evidence type="ECO:0000313" key="2">
    <source>
        <dbReference type="Proteomes" id="UP000534783"/>
    </source>
</evidence>
<organism evidence="1 2">
    <name type="scientific">Candidatus Manganitrophus noduliformans</name>
    <dbReference type="NCBI Taxonomy" id="2606439"/>
    <lineage>
        <taxon>Bacteria</taxon>
        <taxon>Pseudomonadati</taxon>
        <taxon>Nitrospirota</taxon>
        <taxon>Nitrospiria</taxon>
        <taxon>Candidatus Troglogloeales</taxon>
        <taxon>Candidatus Manganitrophaceae</taxon>
        <taxon>Candidatus Manganitrophus</taxon>
    </lineage>
</organism>
<dbReference type="EMBL" id="VTOW01000003">
    <property type="protein sequence ID" value="NKE72374.1"/>
    <property type="molecule type" value="Genomic_DNA"/>
</dbReference>
<proteinExistence type="predicted"/>
<sequence>MPVYKYRTFEEAERALWNFNPDEAYFKRVAELWAFADQLNSIVYPKGIFKFQNLEEANRQRYELELAHAKKVQTGGISTTRK</sequence>
<reference evidence="1 2" key="1">
    <citation type="journal article" date="2020" name="Nature">
        <title>Bacterial chemolithoautotrophy via manganese oxidation.</title>
        <authorList>
            <person name="Yu H."/>
            <person name="Leadbetter J.R."/>
        </authorList>
    </citation>
    <scope>NUCLEOTIDE SEQUENCE [LARGE SCALE GENOMIC DNA]</scope>
    <source>
        <strain evidence="1 2">Mn-1</strain>
    </source>
</reference>
<evidence type="ECO:0000313" key="1">
    <source>
        <dbReference type="EMBL" id="NKE72374.1"/>
    </source>
</evidence>
<gene>
    <name evidence="1" type="ORF">MNODULE_16610</name>
</gene>
<dbReference type="AlphaFoldDB" id="A0A7X6DS69"/>